<reference evidence="2" key="1">
    <citation type="submission" date="2022-06" db="EMBL/GenBank/DDBJ databases">
        <title>Complete genome sequence of Streptomyces nigrescens HEK616.</title>
        <authorList>
            <person name="Asamizu S."/>
            <person name="Onaka H."/>
        </authorList>
    </citation>
    <scope>NUCLEOTIDE SEQUENCE</scope>
    <source>
        <strain evidence="2">HEK616</strain>
        <plasmid evidence="2">SNP1</plasmid>
    </source>
</reference>
<accession>A0ABM8A631</accession>
<protein>
    <submittedName>
        <fullName evidence="2">Uncharacterized protein</fullName>
    </submittedName>
</protein>
<proteinExistence type="predicted"/>
<organism evidence="2 3">
    <name type="scientific">Streptomyces nigrescens</name>
    <dbReference type="NCBI Taxonomy" id="1920"/>
    <lineage>
        <taxon>Bacteria</taxon>
        <taxon>Bacillati</taxon>
        <taxon>Actinomycetota</taxon>
        <taxon>Actinomycetes</taxon>
        <taxon>Kitasatosporales</taxon>
        <taxon>Streptomycetaceae</taxon>
        <taxon>Streptomyces</taxon>
    </lineage>
</organism>
<dbReference type="EMBL" id="AP026074">
    <property type="protein sequence ID" value="BDM74106.1"/>
    <property type="molecule type" value="Genomic_DNA"/>
</dbReference>
<evidence type="ECO:0000313" key="2">
    <source>
        <dbReference type="EMBL" id="BDM74106.1"/>
    </source>
</evidence>
<gene>
    <name evidence="2" type="ORF">HEK616_75930</name>
</gene>
<name>A0ABM8A631_STRNI</name>
<sequence>MSGAELTALRAQDSQAKDSQVKDSQARDRQAPDSEAPDSQAPDSQAPDSEAPDSQVHGMDIPVMEGRGRVAWVAPRPQVRRLRQLPAGQISARSRRGHALGGAAPPRPSDVD</sequence>
<feature type="region of interest" description="Disordered" evidence="1">
    <location>
        <begin position="1"/>
        <end position="112"/>
    </location>
</feature>
<dbReference type="Proteomes" id="UP001059597">
    <property type="component" value="Plasmid SNP1"/>
</dbReference>
<keyword evidence="3" id="KW-1185">Reference proteome</keyword>
<evidence type="ECO:0000313" key="3">
    <source>
        <dbReference type="Proteomes" id="UP001059597"/>
    </source>
</evidence>
<evidence type="ECO:0000256" key="1">
    <source>
        <dbReference type="SAM" id="MobiDB-lite"/>
    </source>
</evidence>
<keyword evidence="2" id="KW-0614">Plasmid</keyword>
<geneLocation type="plasmid" evidence="2 3">
    <name>SNP1</name>
</geneLocation>
<feature type="compositionally biased region" description="Basic and acidic residues" evidence="1">
    <location>
        <begin position="15"/>
        <end position="32"/>
    </location>
</feature>